<dbReference type="Gene3D" id="3.40.640.10">
    <property type="entry name" value="Type I PLP-dependent aspartate aminotransferase-like (Major domain)"/>
    <property type="match status" value="1"/>
</dbReference>
<feature type="domain" description="Aminotransferase class I/classII large" evidence="5">
    <location>
        <begin position="49"/>
        <end position="387"/>
    </location>
</feature>
<organism evidence="6">
    <name type="scientific">Aurantimonas manganoxydans</name>
    <dbReference type="NCBI Taxonomy" id="651183"/>
    <lineage>
        <taxon>Bacteria</taxon>
        <taxon>Pseudomonadati</taxon>
        <taxon>Pseudomonadota</taxon>
        <taxon>Alphaproteobacteria</taxon>
        <taxon>Hyphomicrobiales</taxon>
        <taxon>Aurantimonadaceae</taxon>
        <taxon>Aurantimonas</taxon>
    </lineage>
</organism>
<dbReference type="CDD" id="cd11592">
    <property type="entry name" value="Agmatinase_PAH"/>
    <property type="match status" value="1"/>
</dbReference>
<dbReference type="InterPro" id="IPR015424">
    <property type="entry name" value="PyrdxlP-dep_Trfase"/>
</dbReference>
<dbReference type="PROSITE" id="PS01053">
    <property type="entry name" value="ARGINASE_1"/>
    <property type="match status" value="1"/>
</dbReference>
<evidence type="ECO:0000259" key="5">
    <source>
        <dbReference type="Pfam" id="PF00155"/>
    </source>
</evidence>
<dbReference type="InterPro" id="IPR015421">
    <property type="entry name" value="PyrdxlP-dep_Trfase_major"/>
</dbReference>
<proteinExistence type="inferred from homology"/>
<dbReference type="InterPro" id="IPR006035">
    <property type="entry name" value="Ureohydrolase"/>
</dbReference>
<dbReference type="PANTHER" id="PTHR11358:SF26">
    <property type="entry name" value="GUANIDINO ACID HYDROLASE, MITOCHONDRIAL"/>
    <property type="match status" value="1"/>
</dbReference>
<dbReference type="EMBL" id="LC066380">
    <property type="protein sequence ID" value="BAT29335.1"/>
    <property type="molecule type" value="Genomic_DNA"/>
</dbReference>
<evidence type="ECO:0000256" key="4">
    <source>
        <dbReference type="RuleBase" id="RU003684"/>
    </source>
</evidence>
<dbReference type="PANTHER" id="PTHR11358">
    <property type="entry name" value="ARGINASE/AGMATINASE"/>
    <property type="match status" value="1"/>
</dbReference>
<dbReference type="AlphaFoldDB" id="A0A0P0Z5D7"/>
<dbReference type="NCBIfam" id="NF005732">
    <property type="entry name" value="PRK07550.1"/>
    <property type="match status" value="1"/>
</dbReference>
<evidence type="ECO:0000256" key="1">
    <source>
        <dbReference type="ARBA" id="ARBA00009227"/>
    </source>
</evidence>
<dbReference type="GO" id="GO:0030170">
    <property type="term" value="F:pyridoxal phosphate binding"/>
    <property type="evidence" value="ECO:0007669"/>
    <property type="project" value="InterPro"/>
</dbReference>
<keyword evidence="2" id="KW-0479">Metal-binding</keyword>
<dbReference type="Pfam" id="PF00155">
    <property type="entry name" value="Aminotran_1_2"/>
    <property type="match status" value="1"/>
</dbReference>
<sequence>MPVTAPLPNPLLTAVSVPPIARAGRWIAAYDGRHGPLIDCSQAVPNHAPPAGFAKRLAEAAASAAGARYGDILGDRALHEAYAGHVATRYDTPVAAGRVAITSGCNQAFFAAMLTVARVGDVVVLPAPWYFNHKMTLEMLGIEARPLPTEAADGFLPSVAGLEAVLDPRCRALVLVSPNNPTGAVYPPERLAELLEVCVARGMYLVLDETYRDFLDPVLGKPHGLFANAEARENLIALYSFSKSYAIPGHRVGAMIAGEATIAELEKVIDCIQICAPRPAQAALPWAIEELADWRDANRDEIAQRADVFRAAFASLPGWELDQIGAYFAYVRHPFADRPAEAVAEALTRELGVLVLPGSFFGPGQDRHLRIAFANVDAEGIREMERRIGLGLSAGAFLPTNQTVQRGIFMDSGKLEALRQRFAGDNERVIYDKGFAAVAVQLFDPKGTRVAPYAGVPTLLDAPHRAIDWAAPDLSNLDVAMIGVPMDLGVTNRNGSRFGPRALRTMERVGPYNHVLKTMPTASLKVADIGDVPFRSRFDLATSHEDIERTAATIAGAGVLPLFVGGDHSITLPILRALGADRPVGMIHIDAHCDTSGPFDGCKFHHGGPFRQAVLDGVLDPERTIQIGIRGASEYLWEFSFESGMTVIHAEEIPGLGLDAVIARARAVVGDGPVYVSFDIDSLDPAFAPGTGTPEIGGLTTREVQMILRGLAGINMIGGDVVEVAPQYDATTNTAHAGAQMLFELLSLLDFTPDRSGAAR</sequence>
<keyword evidence="3 4" id="KW-0378">Hydrolase</keyword>
<reference evidence="6" key="1">
    <citation type="journal article" date="2015" name="Proc. Natl. Acad. Sci. U.S.A.">
        <title>Bacterial clade with the ribosomal RNA operon on a small plasmid rather than the chromosome.</title>
        <authorList>
            <person name="Anda M."/>
            <person name="Ohtsubo Y."/>
            <person name="Okubo T."/>
            <person name="Sugawara M."/>
            <person name="Nagata Y."/>
            <person name="Tsuda M."/>
            <person name="Minamisawa K."/>
            <person name="Mitsui H."/>
        </authorList>
    </citation>
    <scope>NUCLEOTIDE SEQUENCE</scope>
    <source>
        <strain evidence="6">DSM 21871</strain>
    </source>
</reference>
<dbReference type="SUPFAM" id="SSF52768">
    <property type="entry name" value="Arginase/deacetylase"/>
    <property type="match status" value="1"/>
</dbReference>
<dbReference type="GO" id="GO:0008783">
    <property type="term" value="F:agmatinase activity"/>
    <property type="evidence" value="ECO:0007669"/>
    <property type="project" value="TreeGrafter"/>
</dbReference>
<dbReference type="InterPro" id="IPR020855">
    <property type="entry name" value="Ureohydrolase_Mn_BS"/>
</dbReference>
<dbReference type="CDD" id="cd00609">
    <property type="entry name" value="AAT_like"/>
    <property type="match status" value="1"/>
</dbReference>
<protein>
    <submittedName>
        <fullName evidence="6">Agmatinase</fullName>
    </submittedName>
</protein>
<dbReference type="GO" id="GO:0033389">
    <property type="term" value="P:putrescine biosynthetic process from arginine, via agmatine"/>
    <property type="evidence" value="ECO:0007669"/>
    <property type="project" value="TreeGrafter"/>
</dbReference>
<evidence type="ECO:0000256" key="2">
    <source>
        <dbReference type="ARBA" id="ARBA00022723"/>
    </source>
</evidence>
<dbReference type="Gene3D" id="3.40.800.10">
    <property type="entry name" value="Ureohydrolase domain"/>
    <property type="match status" value="1"/>
</dbReference>
<dbReference type="Pfam" id="PF00491">
    <property type="entry name" value="Arginase"/>
    <property type="match status" value="1"/>
</dbReference>
<comment type="similarity">
    <text evidence="1">Belongs to the arginase family. Agmatinase subfamily.</text>
</comment>
<dbReference type="InterPro" id="IPR004838">
    <property type="entry name" value="NHTrfase_class1_PyrdxlP-BS"/>
</dbReference>
<dbReference type="NCBIfam" id="TIGR01230">
    <property type="entry name" value="agmatinase"/>
    <property type="match status" value="1"/>
</dbReference>
<dbReference type="SUPFAM" id="SSF53383">
    <property type="entry name" value="PLP-dependent transferases"/>
    <property type="match status" value="1"/>
</dbReference>
<evidence type="ECO:0000313" key="6">
    <source>
        <dbReference type="EMBL" id="BAT29335.1"/>
    </source>
</evidence>
<dbReference type="InterPro" id="IPR005925">
    <property type="entry name" value="Agmatinase-rel"/>
</dbReference>
<dbReference type="PROSITE" id="PS51409">
    <property type="entry name" value="ARGINASE_2"/>
    <property type="match status" value="1"/>
</dbReference>
<accession>A0A0P0Z5D7</accession>
<name>A0A0P0Z5D7_9HYPH</name>
<dbReference type="GO" id="GO:0046872">
    <property type="term" value="F:metal ion binding"/>
    <property type="evidence" value="ECO:0007669"/>
    <property type="project" value="UniProtKB-KW"/>
</dbReference>
<dbReference type="InterPro" id="IPR023696">
    <property type="entry name" value="Ureohydrolase_dom_sf"/>
</dbReference>
<dbReference type="PROSITE" id="PS00105">
    <property type="entry name" value="AA_TRANSFER_CLASS_1"/>
    <property type="match status" value="1"/>
</dbReference>
<evidence type="ECO:0000256" key="3">
    <source>
        <dbReference type="ARBA" id="ARBA00022801"/>
    </source>
</evidence>
<dbReference type="InterPro" id="IPR004839">
    <property type="entry name" value="Aminotransferase_I/II_large"/>
</dbReference>